<dbReference type="InterPro" id="IPR036179">
    <property type="entry name" value="Ig-like_dom_sf"/>
</dbReference>
<evidence type="ECO:0000259" key="5">
    <source>
        <dbReference type="PROSITE" id="PS50853"/>
    </source>
</evidence>
<accession>A0AAF3EAH3</accession>
<dbReference type="SUPFAM" id="SSF48726">
    <property type="entry name" value="Immunoglobulin"/>
    <property type="match status" value="1"/>
</dbReference>
<dbReference type="SUPFAM" id="SSF49265">
    <property type="entry name" value="Fibronectin type III"/>
    <property type="match status" value="2"/>
</dbReference>
<keyword evidence="2" id="KW-1015">Disulfide bond</keyword>
<feature type="domain" description="Fibronectin type-III" evidence="5">
    <location>
        <begin position="434"/>
        <end position="534"/>
    </location>
</feature>
<dbReference type="InterPro" id="IPR013783">
    <property type="entry name" value="Ig-like_fold"/>
</dbReference>
<organism evidence="6 7">
    <name type="scientific">Mesorhabditis belari</name>
    <dbReference type="NCBI Taxonomy" id="2138241"/>
    <lineage>
        <taxon>Eukaryota</taxon>
        <taxon>Metazoa</taxon>
        <taxon>Ecdysozoa</taxon>
        <taxon>Nematoda</taxon>
        <taxon>Chromadorea</taxon>
        <taxon>Rhabditida</taxon>
        <taxon>Rhabditina</taxon>
        <taxon>Rhabditomorpha</taxon>
        <taxon>Rhabditoidea</taxon>
        <taxon>Rhabditidae</taxon>
        <taxon>Mesorhabditinae</taxon>
        <taxon>Mesorhabditis</taxon>
    </lineage>
</organism>
<dbReference type="PROSITE" id="PS50853">
    <property type="entry name" value="FN3"/>
    <property type="match status" value="2"/>
</dbReference>
<dbReference type="PANTHER" id="PTHR13817:SF175">
    <property type="entry name" value="IG-LIKE AND FIBRONECTIN TYPE-III DOMAIN-CONTAINING PROTEIN C27B7.7"/>
    <property type="match status" value="1"/>
</dbReference>
<dbReference type="Gene3D" id="2.60.40.10">
    <property type="entry name" value="Immunoglobulins"/>
    <property type="match status" value="4"/>
</dbReference>
<evidence type="ECO:0000313" key="6">
    <source>
        <dbReference type="Proteomes" id="UP000887575"/>
    </source>
</evidence>
<dbReference type="InterPro" id="IPR036116">
    <property type="entry name" value="FN3_sf"/>
</dbReference>
<dbReference type="InterPro" id="IPR050964">
    <property type="entry name" value="Striated_Muscle_Regulatory"/>
</dbReference>
<dbReference type="InterPro" id="IPR003961">
    <property type="entry name" value="FN3_dom"/>
</dbReference>
<keyword evidence="6" id="KW-1185">Reference proteome</keyword>
<evidence type="ECO:0000259" key="4">
    <source>
        <dbReference type="PROSITE" id="PS50835"/>
    </source>
</evidence>
<keyword evidence="3" id="KW-0732">Signal</keyword>
<dbReference type="AlphaFoldDB" id="A0AAF3EAH3"/>
<reference evidence="7" key="1">
    <citation type="submission" date="2024-02" db="UniProtKB">
        <authorList>
            <consortium name="WormBaseParasite"/>
        </authorList>
    </citation>
    <scope>IDENTIFICATION</scope>
</reference>
<name>A0AAF3EAH3_9BILA</name>
<feature type="signal peptide" evidence="3">
    <location>
        <begin position="1"/>
        <end position="19"/>
    </location>
</feature>
<evidence type="ECO:0000313" key="7">
    <source>
        <dbReference type="WBParaSite" id="MBELARI_LOCUS10926"/>
    </source>
</evidence>
<feature type="domain" description="Ig-like" evidence="4">
    <location>
        <begin position="235"/>
        <end position="330"/>
    </location>
</feature>
<dbReference type="CDD" id="cd00063">
    <property type="entry name" value="FN3"/>
    <property type="match status" value="3"/>
</dbReference>
<evidence type="ECO:0000256" key="1">
    <source>
        <dbReference type="ARBA" id="ARBA00022737"/>
    </source>
</evidence>
<feature type="domain" description="Fibronectin type-III" evidence="5">
    <location>
        <begin position="337"/>
        <end position="432"/>
    </location>
</feature>
<dbReference type="Pfam" id="PF00041">
    <property type="entry name" value="fn3"/>
    <property type="match status" value="1"/>
</dbReference>
<sequence>MEKHFIALSILSLIFLSSAENSSILTLNVEKNENGTISLLINWENAENLTITGYKIFFARVPEFRKEEVEWFSVEYLSSKPQCLYLLDPYSYPSIASFSVDSFAIQLKAVGFVNQAAQKVSPIVVIGATNEPQTPDIHLQITNHSILENGTIAMNFSTNFRQPEQISLFYKETLFNSTFKEEISENWTLINSFSINGKQIIFDLPPSRVYELKLFLKNFTSNIVTIQIPSPVAAPIVRIVEAPILELDPDPNKPLSLSCRAHNPPPANFTWFVNDEPVPADHSFYVVHTVLGEVDGVSTISAKARIRSENVSCMTIGAEGGVGVASALINIRGPGSPPSMITLVADGNGWFNVQWQAPIYPNGELKGFVLYYTLVKDLPLSDWRKVDFGAEANTTRINADGGDLFIRLQAISSSGPGLISDAIPAAQQGRPERAPENPRVALNEANIAILTWSKPATLMPIENYQIFYTRDPATANAQYEEWHSIEVDGNVTSYKLDSQAGFNPKAVYRVRVAAKNSHAIGPGSKIVEFETAYNELPIPTDVSVEIDDENTITVNFTAVRDPNDHSKIIEEYRVDLSRGEDALNARWTSFHSNQQRKIIDTSSHKISIVINGSLLQKNSKYWIRIRAILSRKSQMIRGTSKPKRFFTSDKQNFILRF</sequence>
<dbReference type="WBParaSite" id="MBELARI_LOCUS10926">
    <property type="protein sequence ID" value="MBELARI_LOCUS10926"/>
    <property type="gene ID" value="MBELARI_LOCUS10926"/>
</dbReference>
<feature type="chain" id="PRO_5042230879" evidence="3">
    <location>
        <begin position="20"/>
        <end position="657"/>
    </location>
</feature>
<evidence type="ECO:0000256" key="2">
    <source>
        <dbReference type="ARBA" id="ARBA00023157"/>
    </source>
</evidence>
<dbReference type="Proteomes" id="UP000887575">
    <property type="component" value="Unassembled WGS sequence"/>
</dbReference>
<dbReference type="PROSITE" id="PS50835">
    <property type="entry name" value="IG_LIKE"/>
    <property type="match status" value="1"/>
</dbReference>
<proteinExistence type="predicted"/>
<keyword evidence="1" id="KW-0677">Repeat</keyword>
<evidence type="ECO:0000256" key="3">
    <source>
        <dbReference type="SAM" id="SignalP"/>
    </source>
</evidence>
<dbReference type="InterPro" id="IPR007110">
    <property type="entry name" value="Ig-like_dom"/>
</dbReference>
<protein>
    <submittedName>
        <fullName evidence="7">Uncharacterized protein</fullName>
    </submittedName>
</protein>
<dbReference type="PANTHER" id="PTHR13817">
    <property type="entry name" value="TITIN"/>
    <property type="match status" value="1"/>
</dbReference>
<dbReference type="SMART" id="SM00060">
    <property type="entry name" value="FN3"/>
    <property type="match status" value="3"/>
</dbReference>